<dbReference type="Proteomes" id="UP000564964">
    <property type="component" value="Unassembled WGS sequence"/>
</dbReference>
<evidence type="ECO:0000313" key="18">
    <source>
        <dbReference type="Proteomes" id="UP000564964"/>
    </source>
</evidence>
<evidence type="ECO:0000256" key="10">
    <source>
        <dbReference type="ARBA" id="ARBA00022898"/>
    </source>
</evidence>
<dbReference type="InterPro" id="IPR018300">
    <property type="entry name" value="Aminotrans_IV_CS"/>
</dbReference>
<dbReference type="InterPro" id="IPR001544">
    <property type="entry name" value="Aminotrans_IV"/>
</dbReference>
<dbReference type="AlphaFoldDB" id="A0A7J4JFN3"/>
<dbReference type="InterPro" id="IPR043131">
    <property type="entry name" value="BCAT-like_N"/>
</dbReference>
<evidence type="ECO:0000313" key="17">
    <source>
        <dbReference type="EMBL" id="HIH16573.1"/>
    </source>
</evidence>
<dbReference type="Gene3D" id="3.30.470.10">
    <property type="match status" value="1"/>
</dbReference>
<evidence type="ECO:0000256" key="4">
    <source>
        <dbReference type="ARBA" id="ARBA00004931"/>
    </source>
</evidence>
<evidence type="ECO:0000256" key="13">
    <source>
        <dbReference type="ARBA" id="ARBA00048798"/>
    </source>
</evidence>
<dbReference type="NCBIfam" id="TIGR01122">
    <property type="entry name" value="ilvE_I"/>
    <property type="match status" value="1"/>
</dbReference>
<sequence>MQESKFIWMDGKFVKWKDAKVHVLTHALQYGTAVFEGIRCYKTDKGPAIFKLHDHLTRLKDSAHILGFGFPHSVDELKKVVVKLVAKNGLKECYIRPLVYLPYGKMGLNIVGMKPKTMVAAFPWDAYLGKTGEEKGIRAKVSSFLRPQVDSTMNDAKTAGNYVNSVLAKQEAVQSGFDEAIMLDANGYVAEASAENIFIFRHGSLWTPPTSIALEGMTRKTVFDLVNAGIVNAFIKEEVFTRDDVYSADECFLTGTAAEITPVVEVDNRKIGSGKPGNYTKQLQQAYRDVTHGKVKQFLDWLTFVK</sequence>
<dbReference type="InterPro" id="IPR043132">
    <property type="entry name" value="BCAT-like_C"/>
</dbReference>
<keyword evidence="7 16" id="KW-0032">Aminotransferase</keyword>
<dbReference type="PANTHER" id="PTHR42743:SF11">
    <property type="entry name" value="AMINODEOXYCHORISMATE LYASE"/>
    <property type="match status" value="1"/>
</dbReference>
<comment type="cofactor">
    <cofactor evidence="1 16">
        <name>pyridoxal 5'-phosphate</name>
        <dbReference type="ChEBI" id="CHEBI:597326"/>
    </cofactor>
</comment>
<reference evidence="18" key="1">
    <citation type="journal article" date="2020" name="bioRxiv">
        <title>A rank-normalized archaeal taxonomy based on genome phylogeny resolves widespread incomplete and uneven classifications.</title>
        <authorList>
            <person name="Rinke C."/>
            <person name="Chuvochina M."/>
            <person name="Mussig A.J."/>
            <person name="Chaumeil P.-A."/>
            <person name="Waite D.W."/>
            <person name="Whitman W.B."/>
            <person name="Parks D.H."/>
            <person name="Hugenholtz P."/>
        </authorList>
    </citation>
    <scope>NUCLEOTIDE SEQUENCE [LARGE SCALE GENOMIC DNA]</scope>
</reference>
<evidence type="ECO:0000256" key="7">
    <source>
        <dbReference type="ARBA" id="ARBA00022576"/>
    </source>
</evidence>
<dbReference type="UniPathway" id="UPA00047">
    <property type="reaction ID" value="UER00058"/>
</dbReference>
<comment type="pathway">
    <text evidence="4 16">Amino-acid biosynthesis; L-valine biosynthesis; L-valine from pyruvate: step 4/4.</text>
</comment>
<dbReference type="FunFam" id="3.20.10.10:FF:000002">
    <property type="entry name" value="D-alanine aminotransferase"/>
    <property type="match status" value="1"/>
</dbReference>
<keyword evidence="11 16" id="KW-0100">Branched-chain amino acid biosynthesis</keyword>
<dbReference type="UniPathway" id="UPA00049">
    <property type="reaction ID" value="UER00062"/>
</dbReference>
<dbReference type="GO" id="GO:0009098">
    <property type="term" value="P:L-leucine biosynthetic process"/>
    <property type="evidence" value="ECO:0007669"/>
    <property type="project" value="UniProtKB-UniPathway"/>
</dbReference>
<dbReference type="GO" id="GO:0009099">
    <property type="term" value="P:L-valine biosynthetic process"/>
    <property type="evidence" value="ECO:0007669"/>
    <property type="project" value="UniProtKB-UniPathway"/>
</dbReference>
<dbReference type="GO" id="GO:0004084">
    <property type="term" value="F:branched-chain-amino-acid transaminase activity"/>
    <property type="evidence" value="ECO:0007669"/>
    <property type="project" value="UniProtKB-EC"/>
</dbReference>
<dbReference type="Pfam" id="PF01063">
    <property type="entry name" value="Aminotran_4"/>
    <property type="match status" value="1"/>
</dbReference>
<comment type="pathway">
    <text evidence="3 16">Amino-acid biosynthesis; L-isoleucine biosynthesis; L-isoleucine from 2-oxobutanoate: step 4/4.</text>
</comment>
<comment type="similarity">
    <text evidence="6 15">Belongs to the class-IV pyridoxal-phosphate-dependent aminotransferase family.</text>
</comment>
<dbReference type="EC" id="2.6.1.42" evidence="16"/>
<evidence type="ECO:0000256" key="11">
    <source>
        <dbReference type="ARBA" id="ARBA00023304"/>
    </source>
</evidence>
<evidence type="ECO:0000256" key="2">
    <source>
        <dbReference type="ARBA" id="ARBA00003109"/>
    </source>
</evidence>
<evidence type="ECO:0000256" key="6">
    <source>
        <dbReference type="ARBA" id="ARBA00009320"/>
    </source>
</evidence>
<keyword evidence="8 16" id="KW-0028">Amino-acid biosynthesis</keyword>
<keyword evidence="10 16" id="KW-0663">Pyridoxal phosphate</keyword>
<dbReference type="InterPro" id="IPR005785">
    <property type="entry name" value="B_amino_transI"/>
</dbReference>
<dbReference type="PROSITE" id="PS00770">
    <property type="entry name" value="AA_TRANSFER_CLASS_4"/>
    <property type="match status" value="1"/>
</dbReference>
<comment type="caution">
    <text evidence="17">The sequence shown here is derived from an EMBL/GenBank/DDBJ whole genome shotgun (WGS) entry which is preliminary data.</text>
</comment>
<evidence type="ECO:0000256" key="12">
    <source>
        <dbReference type="ARBA" id="ARBA00048212"/>
    </source>
</evidence>
<keyword evidence="9 16" id="KW-0808">Transferase</keyword>
<dbReference type="InterPro" id="IPR036038">
    <property type="entry name" value="Aminotransferase-like"/>
</dbReference>
<protein>
    <recommendedName>
        <fullName evidence="16">Branched-chain-amino-acid aminotransferase</fullName>
        <shortName evidence="16">BCAT</shortName>
        <ecNumber evidence="16">2.6.1.42</ecNumber>
    </recommendedName>
</protein>
<evidence type="ECO:0000256" key="3">
    <source>
        <dbReference type="ARBA" id="ARBA00004824"/>
    </source>
</evidence>
<evidence type="ECO:0000256" key="9">
    <source>
        <dbReference type="ARBA" id="ARBA00022679"/>
    </source>
</evidence>
<dbReference type="NCBIfam" id="NF005146">
    <property type="entry name" value="PRK06606.1"/>
    <property type="match status" value="1"/>
</dbReference>
<gene>
    <name evidence="16" type="primary">ilvE</name>
    <name evidence="17" type="ORF">HA252_04170</name>
</gene>
<comment type="pathway">
    <text evidence="5 16">Amino-acid biosynthesis; L-leucine biosynthesis; L-leucine from 3-methyl-2-oxobutanoate: step 4/4.</text>
</comment>
<evidence type="ECO:0000256" key="5">
    <source>
        <dbReference type="ARBA" id="ARBA00005072"/>
    </source>
</evidence>
<proteinExistence type="inferred from homology"/>
<evidence type="ECO:0000256" key="14">
    <source>
        <dbReference type="ARBA" id="ARBA00049229"/>
    </source>
</evidence>
<name>A0A7J4JFN3_9ARCH</name>
<dbReference type="Gene3D" id="3.20.10.10">
    <property type="entry name" value="D-amino Acid Aminotransferase, subunit A, domain 2"/>
    <property type="match status" value="1"/>
</dbReference>
<organism evidence="17 18">
    <name type="scientific">Candidatus Iainarchaeum sp</name>
    <dbReference type="NCBI Taxonomy" id="3101447"/>
    <lineage>
        <taxon>Archaea</taxon>
        <taxon>Candidatus Iainarchaeota</taxon>
        <taxon>Candidatus Iainarchaeia</taxon>
        <taxon>Candidatus Iainarchaeales</taxon>
        <taxon>Candidatus Iainarchaeaceae</taxon>
        <taxon>Candidatus Iainarchaeum</taxon>
    </lineage>
</organism>
<dbReference type="SUPFAM" id="SSF56752">
    <property type="entry name" value="D-aminoacid aminotransferase-like PLP-dependent enzymes"/>
    <property type="match status" value="1"/>
</dbReference>
<evidence type="ECO:0000256" key="16">
    <source>
        <dbReference type="RuleBase" id="RU364094"/>
    </source>
</evidence>
<evidence type="ECO:0000256" key="8">
    <source>
        <dbReference type="ARBA" id="ARBA00022605"/>
    </source>
</evidence>
<comment type="catalytic activity">
    <reaction evidence="13 16">
        <text>L-isoleucine + 2-oxoglutarate = (S)-3-methyl-2-oxopentanoate + L-glutamate</text>
        <dbReference type="Rhea" id="RHEA:24801"/>
        <dbReference type="ChEBI" id="CHEBI:16810"/>
        <dbReference type="ChEBI" id="CHEBI:29985"/>
        <dbReference type="ChEBI" id="CHEBI:35146"/>
        <dbReference type="ChEBI" id="CHEBI:58045"/>
        <dbReference type="EC" id="2.6.1.42"/>
    </reaction>
</comment>
<comment type="function">
    <text evidence="2 16">Acts on leucine, isoleucine and valine.</text>
</comment>
<dbReference type="EMBL" id="DUGH01000101">
    <property type="protein sequence ID" value="HIH16573.1"/>
    <property type="molecule type" value="Genomic_DNA"/>
</dbReference>
<comment type="catalytic activity">
    <reaction evidence="14 16">
        <text>L-leucine + 2-oxoglutarate = 4-methyl-2-oxopentanoate + L-glutamate</text>
        <dbReference type="Rhea" id="RHEA:18321"/>
        <dbReference type="ChEBI" id="CHEBI:16810"/>
        <dbReference type="ChEBI" id="CHEBI:17865"/>
        <dbReference type="ChEBI" id="CHEBI:29985"/>
        <dbReference type="ChEBI" id="CHEBI:57427"/>
        <dbReference type="EC" id="2.6.1.42"/>
    </reaction>
</comment>
<accession>A0A7J4JFN3</accession>
<evidence type="ECO:0000256" key="1">
    <source>
        <dbReference type="ARBA" id="ARBA00001933"/>
    </source>
</evidence>
<dbReference type="PANTHER" id="PTHR42743">
    <property type="entry name" value="AMINO-ACID AMINOTRANSFERASE"/>
    <property type="match status" value="1"/>
</dbReference>
<evidence type="ECO:0000256" key="15">
    <source>
        <dbReference type="RuleBase" id="RU004106"/>
    </source>
</evidence>
<dbReference type="UniPathway" id="UPA00048">
    <property type="reaction ID" value="UER00073"/>
</dbReference>
<dbReference type="GO" id="GO:0009097">
    <property type="term" value="P:isoleucine biosynthetic process"/>
    <property type="evidence" value="ECO:0007669"/>
    <property type="project" value="UniProtKB-UniPathway"/>
</dbReference>
<comment type="catalytic activity">
    <reaction evidence="12 16">
        <text>L-valine + 2-oxoglutarate = 3-methyl-2-oxobutanoate + L-glutamate</text>
        <dbReference type="Rhea" id="RHEA:24813"/>
        <dbReference type="ChEBI" id="CHEBI:11851"/>
        <dbReference type="ChEBI" id="CHEBI:16810"/>
        <dbReference type="ChEBI" id="CHEBI:29985"/>
        <dbReference type="ChEBI" id="CHEBI:57762"/>
        <dbReference type="EC" id="2.6.1.42"/>
    </reaction>
</comment>
<dbReference type="InterPro" id="IPR050571">
    <property type="entry name" value="Class-IV_PLP-Dep_Aminotrnsfr"/>
</dbReference>